<evidence type="ECO:0000256" key="3">
    <source>
        <dbReference type="SAM" id="SignalP"/>
    </source>
</evidence>
<organism evidence="5 6">
    <name type="scientific">Nitrosomonas europaea (strain ATCC 19718 / CIP 103999 / KCTC 2705 / NBRC 14298)</name>
    <dbReference type="NCBI Taxonomy" id="228410"/>
    <lineage>
        <taxon>Bacteria</taxon>
        <taxon>Pseudomonadati</taxon>
        <taxon>Pseudomonadota</taxon>
        <taxon>Betaproteobacteria</taxon>
        <taxon>Nitrosomonadales</taxon>
        <taxon>Nitrosomonadaceae</taxon>
        <taxon>Nitrosomonas</taxon>
    </lineage>
</organism>
<keyword evidence="3" id="KW-0732">Signal</keyword>
<feature type="chain" id="PRO_5004297244" evidence="3">
    <location>
        <begin position="26"/>
        <end position="154"/>
    </location>
</feature>
<dbReference type="Gene3D" id="2.60.40.420">
    <property type="entry name" value="Cupredoxins - blue copper proteins"/>
    <property type="match status" value="1"/>
</dbReference>
<dbReference type="PhylomeDB" id="Q82UJ3"/>
<dbReference type="Pfam" id="PF00127">
    <property type="entry name" value="Copper-bind"/>
    <property type="match status" value="1"/>
</dbReference>
<name>Q82UJ3_NITEU</name>
<evidence type="ECO:0000313" key="5">
    <source>
        <dbReference type="EMBL" id="CAD85402.1"/>
    </source>
</evidence>
<dbReference type="eggNOG" id="COG4454">
    <property type="taxonomic scope" value="Bacteria"/>
</dbReference>
<keyword evidence="2" id="KW-0186">Copper</keyword>
<dbReference type="InterPro" id="IPR008972">
    <property type="entry name" value="Cupredoxin"/>
</dbReference>
<dbReference type="SUPFAM" id="SSF49503">
    <property type="entry name" value="Cupredoxins"/>
    <property type="match status" value="1"/>
</dbReference>
<dbReference type="STRING" id="228410.NE1491"/>
<dbReference type="PANTHER" id="PTHR38439:SF3">
    <property type="entry name" value="COPPER-RESISTANT CUPROPROTEIN COPI"/>
    <property type="match status" value="1"/>
</dbReference>
<evidence type="ECO:0000259" key="4">
    <source>
        <dbReference type="Pfam" id="PF00127"/>
    </source>
</evidence>
<sequence length="154" mass="17607">MEEHMKKTLIVFLMLSCLGSVGAYATANHSHAAIGEPGVQENVTRTIRLEAYEYRFSPSEINIKQGETIRFIVKNTGKKKHEMMIDTMQHLREHEKMMRQHDHGAHTEPNQIILEPGEEKELIWHFTQAGTIDFACPVPGHFKGMRGKIIVESK</sequence>
<dbReference type="GO" id="GO:0005507">
    <property type="term" value="F:copper ion binding"/>
    <property type="evidence" value="ECO:0007669"/>
    <property type="project" value="InterPro"/>
</dbReference>
<dbReference type="KEGG" id="neu:NE1491"/>
<gene>
    <name evidence="5" type="ordered locus">NE1491</name>
</gene>
<keyword evidence="1" id="KW-0479">Metal-binding</keyword>
<protein>
    <submittedName>
        <fullName evidence="5">Putative copper-containing oxidoreductase signal peptide protein</fullName>
    </submittedName>
</protein>
<dbReference type="AlphaFoldDB" id="Q82UJ3"/>
<keyword evidence="6" id="KW-1185">Reference proteome</keyword>
<feature type="signal peptide" evidence="3">
    <location>
        <begin position="1"/>
        <end position="25"/>
    </location>
</feature>
<dbReference type="Proteomes" id="UP000001416">
    <property type="component" value="Chromosome"/>
</dbReference>
<feature type="domain" description="Blue (type 1) copper" evidence="4">
    <location>
        <begin position="53"/>
        <end position="152"/>
    </location>
</feature>
<proteinExistence type="predicted"/>
<dbReference type="InterPro" id="IPR050845">
    <property type="entry name" value="Cu-binding_ET"/>
</dbReference>
<dbReference type="CDD" id="cd04211">
    <property type="entry name" value="Cupredoxin_like_2"/>
    <property type="match status" value="1"/>
</dbReference>
<dbReference type="HOGENOM" id="CLU_102172_0_0_4"/>
<evidence type="ECO:0000256" key="2">
    <source>
        <dbReference type="ARBA" id="ARBA00023008"/>
    </source>
</evidence>
<dbReference type="PANTHER" id="PTHR38439">
    <property type="entry name" value="AURACYANIN-B"/>
    <property type="match status" value="1"/>
</dbReference>
<dbReference type="EMBL" id="AL954747">
    <property type="protein sequence ID" value="CAD85402.1"/>
    <property type="molecule type" value="Genomic_DNA"/>
</dbReference>
<evidence type="ECO:0000313" key="6">
    <source>
        <dbReference type="Proteomes" id="UP000001416"/>
    </source>
</evidence>
<reference evidence="5 6" key="1">
    <citation type="journal article" date="2003" name="J. Bacteriol.">
        <title>Complete genome sequence of the ammonia-oxidizing bacterium and obligate chemolithoautotroph Nitrosomonas europaea.</title>
        <authorList>
            <person name="Chain P."/>
            <person name="Lamerdin J."/>
            <person name="Larimer F."/>
            <person name="Regala W."/>
            <person name="Land M."/>
            <person name="Hauser L."/>
            <person name="Hooper A."/>
            <person name="Klotz M."/>
            <person name="Norton J."/>
            <person name="Sayavedra-Soto L."/>
            <person name="Arciero D."/>
            <person name="Hommes N."/>
            <person name="Whittaker M."/>
            <person name="Arp D."/>
        </authorList>
    </citation>
    <scope>NUCLEOTIDE SEQUENCE [LARGE SCALE GENOMIC DNA]</scope>
    <source>
        <strain evidence="6">ATCC 19718 / CIP 103999 / KCTC 2705 / NBRC 14298</strain>
    </source>
</reference>
<dbReference type="InterPro" id="IPR000923">
    <property type="entry name" value="BlueCu_1"/>
</dbReference>
<dbReference type="GO" id="GO:0009055">
    <property type="term" value="F:electron transfer activity"/>
    <property type="evidence" value="ECO:0007669"/>
    <property type="project" value="InterPro"/>
</dbReference>
<evidence type="ECO:0000256" key="1">
    <source>
        <dbReference type="ARBA" id="ARBA00022723"/>
    </source>
</evidence>
<accession>Q82UJ3</accession>